<comment type="catalytic activity">
    <reaction evidence="10 11">
        <text>D-alanyl-D-alanine + UDP-N-acetyl-alpha-D-muramoyl-L-alanyl-gamma-D-glutamyl-meso-2,6-diaminopimelate + ATP = UDP-N-acetyl-alpha-D-muramoyl-L-alanyl-gamma-D-glutamyl-meso-2,6-diaminopimeloyl-D-alanyl-D-alanine + ADP + phosphate + H(+)</text>
        <dbReference type="Rhea" id="RHEA:28374"/>
        <dbReference type="ChEBI" id="CHEBI:15378"/>
        <dbReference type="ChEBI" id="CHEBI:30616"/>
        <dbReference type="ChEBI" id="CHEBI:43474"/>
        <dbReference type="ChEBI" id="CHEBI:57822"/>
        <dbReference type="ChEBI" id="CHEBI:61386"/>
        <dbReference type="ChEBI" id="CHEBI:83905"/>
        <dbReference type="ChEBI" id="CHEBI:456216"/>
        <dbReference type="EC" id="6.3.2.10"/>
    </reaction>
</comment>
<dbReference type="Pfam" id="PF02875">
    <property type="entry name" value="Mur_ligase_C"/>
    <property type="match status" value="1"/>
</dbReference>
<dbReference type="InterPro" id="IPR000713">
    <property type="entry name" value="Mur_ligase_N"/>
</dbReference>
<dbReference type="Proteomes" id="UP000539372">
    <property type="component" value="Unassembled WGS sequence"/>
</dbReference>
<protein>
    <recommendedName>
        <fullName evidence="10 11">UDP-N-acetylmuramoyl-tripeptide--D-alanyl-D-alanine ligase</fullName>
        <ecNumber evidence="10 11">6.3.2.10</ecNumber>
    </recommendedName>
    <alternativeName>
        <fullName evidence="10">D-alanyl-D-alanine-adding enzyme</fullName>
    </alternativeName>
</protein>
<dbReference type="GO" id="GO:0071555">
    <property type="term" value="P:cell wall organization"/>
    <property type="evidence" value="ECO:0007669"/>
    <property type="project" value="UniProtKB-KW"/>
</dbReference>
<dbReference type="SUPFAM" id="SSF53244">
    <property type="entry name" value="MurD-like peptide ligases, peptide-binding domain"/>
    <property type="match status" value="1"/>
</dbReference>
<dbReference type="PANTHER" id="PTHR43024:SF1">
    <property type="entry name" value="UDP-N-ACETYLMURAMOYL-TRIPEPTIDE--D-ALANYL-D-ALANINE LIGASE"/>
    <property type="match status" value="1"/>
</dbReference>
<dbReference type="Gene3D" id="3.40.1190.10">
    <property type="entry name" value="Mur-like, catalytic domain"/>
    <property type="match status" value="1"/>
</dbReference>
<reference evidence="15 16" key="1">
    <citation type="submission" date="2020-04" db="EMBL/GenBank/DDBJ databases">
        <title>Rhodospirillaceae bacterium KN72 isolated from deep sea.</title>
        <authorList>
            <person name="Zhang D.-C."/>
        </authorList>
    </citation>
    <scope>NUCLEOTIDE SEQUENCE [LARGE SCALE GENOMIC DNA]</scope>
    <source>
        <strain evidence="15 16">KN72</strain>
    </source>
</reference>
<evidence type="ECO:0000256" key="7">
    <source>
        <dbReference type="ARBA" id="ARBA00022984"/>
    </source>
</evidence>
<keyword evidence="1 10" id="KW-0963">Cytoplasm</keyword>
<evidence type="ECO:0000256" key="2">
    <source>
        <dbReference type="ARBA" id="ARBA00022598"/>
    </source>
</evidence>
<keyword evidence="6 10" id="KW-0133">Cell shape</keyword>
<keyword evidence="4 10" id="KW-0547">Nucleotide-binding</keyword>
<dbReference type="GO" id="GO:0047480">
    <property type="term" value="F:UDP-N-acetylmuramoyl-tripeptide-D-alanyl-D-alanine ligase activity"/>
    <property type="evidence" value="ECO:0007669"/>
    <property type="project" value="UniProtKB-UniRule"/>
</dbReference>
<dbReference type="SUPFAM" id="SSF63418">
    <property type="entry name" value="MurE/MurF N-terminal domain"/>
    <property type="match status" value="1"/>
</dbReference>
<dbReference type="InterPro" id="IPR005863">
    <property type="entry name" value="UDP-N-AcMur_synth"/>
</dbReference>
<dbReference type="HAMAP" id="MF_02019">
    <property type="entry name" value="MurF"/>
    <property type="match status" value="1"/>
</dbReference>
<evidence type="ECO:0000256" key="8">
    <source>
        <dbReference type="ARBA" id="ARBA00023306"/>
    </source>
</evidence>
<evidence type="ECO:0000256" key="11">
    <source>
        <dbReference type="RuleBase" id="RU004136"/>
    </source>
</evidence>
<evidence type="ECO:0000256" key="5">
    <source>
        <dbReference type="ARBA" id="ARBA00022840"/>
    </source>
</evidence>
<dbReference type="GO" id="GO:0005524">
    <property type="term" value="F:ATP binding"/>
    <property type="evidence" value="ECO:0007669"/>
    <property type="project" value="UniProtKB-UniRule"/>
</dbReference>
<evidence type="ECO:0000256" key="1">
    <source>
        <dbReference type="ARBA" id="ARBA00022490"/>
    </source>
</evidence>
<keyword evidence="3 10" id="KW-0132">Cell division</keyword>
<dbReference type="NCBIfam" id="TIGR01143">
    <property type="entry name" value="murF"/>
    <property type="match status" value="1"/>
</dbReference>
<comment type="subcellular location">
    <subcellularLocation>
        <location evidence="10 11">Cytoplasm</location>
    </subcellularLocation>
</comment>
<accession>A0A7Y0HFF4</accession>
<dbReference type="Gene3D" id="3.90.190.20">
    <property type="entry name" value="Mur ligase, C-terminal domain"/>
    <property type="match status" value="1"/>
</dbReference>
<comment type="function">
    <text evidence="10 11">Involved in cell wall formation. Catalyzes the final step in the synthesis of UDP-N-acetylmuramoyl-pentapeptide, the precursor of murein.</text>
</comment>
<dbReference type="Pfam" id="PF08245">
    <property type="entry name" value="Mur_ligase_M"/>
    <property type="match status" value="1"/>
</dbReference>
<dbReference type="Pfam" id="PF01225">
    <property type="entry name" value="Mur_ligase"/>
    <property type="match status" value="1"/>
</dbReference>
<evidence type="ECO:0000256" key="6">
    <source>
        <dbReference type="ARBA" id="ARBA00022960"/>
    </source>
</evidence>
<evidence type="ECO:0000256" key="4">
    <source>
        <dbReference type="ARBA" id="ARBA00022741"/>
    </source>
</evidence>
<evidence type="ECO:0000256" key="3">
    <source>
        <dbReference type="ARBA" id="ARBA00022618"/>
    </source>
</evidence>
<comment type="similarity">
    <text evidence="10">Belongs to the MurCDEF family. MurF subfamily.</text>
</comment>
<keyword evidence="16" id="KW-1185">Reference proteome</keyword>
<evidence type="ECO:0000259" key="14">
    <source>
        <dbReference type="Pfam" id="PF08245"/>
    </source>
</evidence>
<dbReference type="AlphaFoldDB" id="A0A7Y0HFF4"/>
<dbReference type="SUPFAM" id="SSF53623">
    <property type="entry name" value="MurD-like peptide ligases, catalytic domain"/>
    <property type="match status" value="1"/>
</dbReference>
<feature type="domain" description="Mur ligase central" evidence="14">
    <location>
        <begin position="110"/>
        <end position="299"/>
    </location>
</feature>
<dbReference type="EC" id="6.3.2.10" evidence="10 11"/>
<keyword evidence="9 10" id="KW-0961">Cell wall biogenesis/degradation</keyword>
<dbReference type="GO" id="GO:0009252">
    <property type="term" value="P:peptidoglycan biosynthetic process"/>
    <property type="evidence" value="ECO:0007669"/>
    <property type="project" value="UniProtKB-UniRule"/>
</dbReference>
<feature type="domain" description="Mur ligase C-terminal" evidence="13">
    <location>
        <begin position="337"/>
        <end position="450"/>
    </location>
</feature>
<feature type="domain" description="Mur ligase N-terminal catalytic" evidence="12">
    <location>
        <begin position="26"/>
        <end position="100"/>
    </location>
</feature>
<evidence type="ECO:0000313" key="16">
    <source>
        <dbReference type="Proteomes" id="UP000539372"/>
    </source>
</evidence>
<name>A0A7Y0HFF4_9PROT</name>
<evidence type="ECO:0000259" key="12">
    <source>
        <dbReference type="Pfam" id="PF01225"/>
    </source>
</evidence>
<proteinExistence type="inferred from homology"/>
<dbReference type="RefSeq" id="WP_169624808.1">
    <property type="nucleotide sequence ID" value="NZ_JABBNT010000002.1"/>
</dbReference>
<dbReference type="NCBIfam" id="NF010693">
    <property type="entry name" value="PRK14093.1"/>
    <property type="match status" value="1"/>
</dbReference>
<evidence type="ECO:0000313" key="15">
    <source>
        <dbReference type="EMBL" id="NMM44528.1"/>
    </source>
</evidence>
<sequence>MTAPLWTSAMADAALKTRSYQTWEATGVSIDSRSLAAGDMFVALKGPNHDGHDHVAKAIGEGAAAAVVESSWAADRSQNLPLVPVTDTMEALRDLARHKRETVAAKFIGVTGSVGKTGTKESLALALSQLGETHKTMGNLNNHIGLPLTLARLPDSARFAVLEMGMNHSGEIDELSKLGRPHVAIITTVEAVHLEFFNSVEGIADAKAEIFDGMMPGGTAILPRDNEQYDRLRKKAVAAGVETILGFGWHEDADIRLVDCDLRADHSLAQVRMNGRDFSYKVGAPGLHWVVNGLAVLGAVAALGGDPEQAAAAMAAVKAARGRGASRSIALPTGGSFQLIDESYNASPASVRAAIAVLGATPPKTGGRRIAVLGDMRELGNAGSDLHAALAKDLIAAEIDKVFCCGPVIRSLWDALPQSMRGGYAEVSDDLVAPVCAAIGQGDIVTVKGSLGTRMAPIIQALDDLVSDAAATARPATGS</sequence>
<dbReference type="EMBL" id="JABBNT010000002">
    <property type="protein sequence ID" value="NMM44528.1"/>
    <property type="molecule type" value="Genomic_DNA"/>
</dbReference>
<dbReference type="InterPro" id="IPR004101">
    <property type="entry name" value="Mur_ligase_C"/>
</dbReference>
<dbReference type="InterPro" id="IPR013221">
    <property type="entry name" value="Mur_ligase_cen"/>
</dbReference>
<comment type="pathway">
    <text evidence="10 11">Cell wall biogenesis; peptidoglycan biosynthesis.</text>
</comment>
<organism evidence="15 16">
    <name type="scientific">Pacificispira spongiicola</name>
    <dbReference type="NCBI Taxonomy" id="2729598"/>
    <lineage>
        <taxon>Bacteria</taxon>
        <taxon>Pseudomonadati</taxon>
        <taxon>Pseudomonadota</taxon>
        <taxon>Alphaproteobacteria</taxon>
        <taxon>Rhodospirillales</taxon>
        <taxon>Rhodospirillaceae</taxon>
        <taxon>Pacificispira</taxon>
    </lineage>
</organism>
<dbReference type="InterPro" id="IPR036615">
    <property type="entry name" value="Mur_ligase_C_dom_sf"/>
</dbReference>
<evidence type="ECO:0000256" key="9">
    <source>
        <dbReference type="ARBA" id="ARBA00023316"/>
    </source>
</evidence>
<comment type="caution">
    <text evidence="10">Lacks conserved residue(s) required for the propagation of feature annotation.</text>
</comment>
<dbReference type="UniPathway" id="UPA00219"/>
<dbReference type="GO" id="GO:0051301">
    <property type="term" value="P:cell division"/>
    <property type="evidence" value="ECO:0007669"/>
    <property type="project" value="UniProtKB-KW"/>
</dbReference>
<dbReference type="InterPro" id="IPR051046">
    <property type="entry name" value="MurCDEF_CellWall_CoF430Synth"/>
</dbReference>
<gene>
    <name evidence="10" type="primary">murF</name>
    <name evidence="15" type="ORF">HH303_08555</name>
</gene>
<dbReference type="GO" id="GO:0008360">
    <property type="term" value="P:regulation of cell shape"/>
    <property type="evidence" value="ECO:0007669"/>
    <property type="project" value="UniProtKB-KW"/>
</dbReference>
<keyword evidence="8 10" id="KW-0131">Cell cycle</keyword>
<keyword evidence="7 10" id="KW-0573">Peptidoglycan synthesis</keyword>
<dbReference type="PANTHER" id="PTHR43024">
    <property type="entry name" value="UDP-N-ACETYLMURAMOYL-TRIPEPTIDE--D-ALANYL-D-ALANINE LIGASE"/>
    <property type="match status" value="1"/>
</dbReference>
<keyword evidence="2 10" id="KW-0436">Ligase</keyword>
<dbReference type="Gene3D" id="3.40.1390.10">
    <property type="entry name" value="MurE/MurF, N-terminal domain"/>
    <property type="match status" value="1"/>
</dbReference>
<comment type="caution">
    <text evidence="15">The sequence shown here is derived from an EMBL/GenBank/DDBJ whole genome shotgun (WGS) entry which is preliminary data.</text>
</comment>
<evidence type="ECO:0000259" key="13">
    <source>
        <dbReference type="Pfam" id="PF02875"/>
    </source>
</evidence>
<dbReference type="InterPro" id="IPR035911">
    <property type="entry name" value="MurE/MurF_N"/>
</dbReference>
<dbReference type="InterPro" id="IPR036565">
    <property type="entry name" value="Mur-like_cat_sf"/>
</dbReference>
<keyword evidence="5 10" id="KW-0067">ATP-binding</keyword>
<evidence type="ECO:0000256" key="10">
    <source>
        <dbReference type="HAMAP-Rule" id="MF_02019"/>
    </source>
</evidence>
<dbReference type="GO" id="GO:0005737">
    <property type="term" value="C:cytoplasm"/>
    <property type="evidence" value="ECO:0007669"/>
    <property type="project" value="UniProtKB-SubCell"/>
</dbReference>